<evidence type="ECO:0000313" key="2">
    <source>
        <dbReference type="EMBL" id="MCL1106738.1"/>
    </source>
</evidence>
<feature type="transmembrane region" description="Helical" evidence="1">
    <location>
        <begin position="63"/>
        <end position="83"/>
    </location>
</feature>
<dbReference type="AlphaFoldDB" id="A0A9X1ZH35"/>
<reference evidence="2" key="1">
    <citation type="submission" date="2022-01" db="EMBL/GenBank/DDBJ databases">
        <title>Whole genome-based taxonomy of the Shewanellaceae.</title>
        <authorList>
            <person name="Martin-Rodriguez A.J."/>
        </authorList>
    </citation>
    <scope>NUCLEOTIDE SEQUENCE</scope>
    <source>
        <strain evidence="2">DSM 23803</strain>
    </source>
</reference>
<evidence type="ECO:0000313" key="3">
    <source>
        <dbReference type="Proteomes" id="UP001139408"/>
    </source>
</evidence>
<dbReference type="EMBL" id="JAKILJ010000040">
    <property type="protein sequence ID" value="MCL1106738.1"/>
    <property type="molecule type" value="Genomic_DNA"/>
</dbReference>
<dbReference type="Proteomes" id="UP001139408">
    <property type="component" value="Unassembled WGS sequence"/>
</dbReference>
<feature type="transmembrane region" description="Helical" evidence="1">
    <location>
        <begin position="103"/>
        <end position="123"/>
    </location>
</feature>
<proteinExistence type="predicted"/>
<comment type="caution">
    <text evidence="2">The sequence shown here is derived from an EMBL/GenBank/DDBJ whole genome shotgun (WGS) entry which is preliminary data.</text>
</comment>
<gene>
    <name evidence="2" type="ORF">L2749_16010</name>
</gene>
<protein>
    <submittedName>
        <fullName evidence="2">Uncharacterized protein</fullName>
    </submittedName>
</protein>
<keyword evidence="3" id="KW-1185">Reference proteome</keyword>
<keyword evidence="1" id="KW-0812">Transmembrane</keyword>
<keyword evidence="1" id="KW-1133">Transmembrane helix</keyword>
<dbReference type="RefSeq" id="WP_188926071.1">
    <property type="nucleotide sequence ID" value="NZ_BMQI01000038.1"/>
</dbReference>
<organism evidence="2 3">
    <name type="scientific">Shewanella algicola</name>
    <dbReference type="NCBI Taxonomy" id="640633"/>
    <lineage>
        <taxon>Bacteria</taxon>
        <taxon>Pseudomonadati</taxon>
        <taxon>Pseudomonadota</taxon>
        <taxon>Gammaproteobacteria</taxon>
        <taxon>Alteromonadales</taxon>
        <taxon>Shewanellaceae</taxon>
        <taxon>Shewanella</taxon>
    </lineage>
</organism>
<feature type="transmembrane region" description="Helical" evidence="1">
    <location>
        <begin position="38"/>
        <end position="57"/>
    </location>
</feature>
<accession>A0A9X1ZH35</accession>
<feature type="transmembrane region" description="Helical" evidence="1">
    <location>
        <begin position="6"/>
        <end position="26"/>
    </location>
</feature>
<sequence>MAILISLWGVSICCFGLYMLFKPEAFSSAIVTFSHQRYFHYFEIISRLVIGALLLLGAPYTRYPLVFEFIGNLLLLVAILLVFMTEKHHEKFAIKAAKQGLTWFRSAGIVALLLGIWTIYASFI</sequence>
<name>A0A9X1ZH35_9GAMM</name>
<keyword evidence="1" id="KW-0472">Membrane</keyword>
<evidence type="ECO:0000256" key="1">
    <source>
        <dbReference type="SAM" id="Phobius"/>
    </source>
</evidence>